<keyword evidence="2" id="KW-0677">Repeat</keyword>
<dbReference type="HOGENOM" id="CLU_014628_0_0_1"/>
<dbReference type="Proteomes" id="UP000017559">
    <property type="component" value="Unassembled WGS sequence"/>
</dbReference>
<feature type="chain" id="PRO_5004714906" evidence="5">
    <location>
        <begin position="19"/>
        <end position="937"/>
    </location>
</feature>
<gene>
    <name evidence="6" type="ORF">Moror_7324</name>
</gene>
<keyword evidence="4" id="KW-0812">Transmembrane</keyword>
<protein>
    <submittedName>
        <fullName evidence="6">Uncharacterized protein</fullName>
    </submittedName>
</protein>
<keyword evidence="4" id="KW-1133">Transmembrane helix</keyword>
<feature type="region of interest" description="Disordered" evidence="3">
    <location>
        <begin position="610"/>
        <end position="666"/>
    </location>
</feature>
<evidence type="ECO:0000256" key="5">
    <source>
        <dbReference type="SAM" id="SignalP"/>
    </source>
</evidence>
<accession>V2YWA5</accession>
<feature type="transmembrane region" description="Helical" evidence="4">
    <location>
        <begin position="764"/>
        <end position="782"/>
    </location>
</feature>
<dbReference type="Gene3D" id="2.120.10.80">
    <property type="entry name" value="Kelch-type beta propeller"/>
    <property type="match status" value="2"/>
</dbReference>
<feature type="signal peptide" evidence="5">
    <location>
        <begin position="1"/>
        <end position="18"/>
    </location>
</feature>
<dbReference type="PANTHER" id="PTHR46093">
    <property type="entry name" value="ACYL-COA-BINDING DOMAIN-CONTAINING PROTEIN 5"/>
    <property type="match status" value="1"/>
</dbReference>
<feature type="transmembrane region" description="Helical" evidence="4">
    <location>
        <begin position="513"/>
        <end position="546"/>
    </location>
</feature>
<proteinExistence type="predicted"/>
<evidence type="ECO:0000256" key="1">
    <source>
        <dbReference type="ARBA" id="ARBA00022441"/>
    </source>
</evidence>
<comment type="caution">
    <text evidence="6">The sequence shown here is derived from an EMBL/GenBank/DDBJ whole genome shotgun (WGS) entry which is preliminary data.</text>
</comment>
<reference evidence="6 7" key="1">
    <citation type="journal article" date="2014" name="BMC Genomics">
        <title>Genome and secretome analysis of the hemibiotrophic fungal pathogen, Moniliophthora roreri, which causes frosty pod rot disease of cacao: mechanisms of the biotrophic and necrotrophic phases.</title>
        <authorList>
            <person name="Meinhardt L.W."/>
            <person name="Costa G.G.L."/>
            <person name="Thomazella D.P.T."/>
            <person name="Teixeira P.J.P.L."/>
            <person name="Carazzolle M.F."/>
            <person name="Schuster S.C."/>
            <person name="Carlson J.E."/>
            <person name="Guiltinan M.J."/>
            <person name="Mieczkowski P."/>
            <person name="Farmer A."/>
            <person name="Ramaraj T."/>
            <person name="Crozier J."/>
            <person name="Davis R.E."/>
            <person name="Shao J."/>
            <person name="Melnick R.L."/>
            <person name="Pereira G.A.G."/>
            <person name="Bailey B.A."/>
        </authorList>
    </citation>
    <scope>NUCLEOTIDE SEQUENCE [LARGE SCALE GENOMIC DNA]</scope>
    <source>
        <strain evidence="6 7">MCA 2997</strain>
    </source>
</reference>
<dbReference type="AlphaFoldDB" id="V2YWA5"/>
<feature type="transmembrane region" description="Helical" evidence="4">
    <location>
        <begin position="788"/>
        <end position="809"/>
    </location>
</feature>
<evidence type="ECO:0000256" key="3">
    <source>
        <dbReference type="SAM" id="MobiDB-lite"/>
    </source>
</evidence>
<organism evidence="6 7">
    <name type="scientific">Moniliophthora roreri (strain MCA 2997)</name>
    <name type="common">Cocoa frosty pod rot fungus</name>
    <name type="synonym">Crinipellis roreri</name>
    <dbReference type="NCBI Taxonomy" id="1381753"/>
    <lineage>
        <taxon>Eukaryota</taxon>
        <taxon>Fungi</taxon>
        <taxon>Dikarya</taxon>
        <taxon>Basidiomycota</taxon>
        <taxon>Agaricomycotina</taxon>
        <taxon>Agaricomycetes</taxon>
        <taxon>Agaricomycetidae</taxon>
        <taxon>Agaricales</taxon>
        <taxon>Marasmiineae</taxon>
        <taxon>Marasmiaceae</taxon>
        <taxon>Moniliophthora</taxon>
    </lineage>
</organism>
<dbReference type="KEGG" id="mrr:Moror_7324"/>
<feature type="compositionally biased region" description="Acidic residues" evidence="3">
    <location>
        <begin position="896"/>
        <end position="905"/>
    </location>
</feature>
<dbReference type="PANTHER" id="PTHR46093:SF3">
    <property type="entry name" value="ACYL-COA-BINDING DOMAIN-CONTAINING PROTEIN 4"/>
    <property type="match status" value="1"/>
</dbReference>
<evidence type="ECO:0000256" key="2">
    <source>
        <dbReference type="ARBA" id="ARBA00022737"/>
    </source>
</evidence>
<keyword evidence="4" id="KW-0472">Membrane</keyword>
<feature type="compositionally biased region" description="Low complexity" evidence="3">
    <location>
        <begin position="439"/>
        <end position="467"/>
    </location>
</feature>
<feature type="region of interest" description="Disordered" evidence="3">
    <location>
        <begin position="828"/>
        <end position="920"/>
    </location>
</feature>
<dbReference type="OrthoDB" id="10250130at2759"/>
<sequence>MAFASQFLLFFLVSSSYSQIISNSPVPPLQWINLTGALSGTSKPPPLKDAFIAFHQPSRTVLIFGGISPSGLLSAETYLLSLDSLSWSKPSPPANLQQTPSARSVVGSISGPDVAANSRNAFMVYGGQDANGEELSDAWEFDFISQFWSPLQTTSEGPGAKSAVGGIDIRSQPFSDPSNGLVNAFHLLVSDSSNSALWRFNISGTLSSNLPDSAKGTWDSTGLTNVPAFSEDEAGSAVIGSKLAVIGGCTNPTDTSCAFIVEADPGGRASVINVPACAAPRHGARVVPNLNKFASGFSAQVFLLLGTLEANWDDNNGLGRGEVAVLDTNAGTWSRVIPSGDPDGGQAAVPVPRQGAAIAAMESTATARTSTDTIVFGGRDASGQYLNDVWLLRAYSGVATPSSPNWSGFGDGKLQSGINANGAGVSMQFITQCASLSSNSSSQSPTATSTNAPVPTASQPSQPDPDSNSLQKFDTSIHHKVLSPVSVVVALFPLLLLRYSPQTGKRPQEYQMAFVYAAGLILFVAYSLGVAGLATSFTSLSISAPFQKRSSSASSSFLQTTHGKVGFAFFIVLYGVVPLLSLTVCLRRRSVRSSSTDVVPLTADIEDKSVNRAFSPSHSPSPPPSSPRMRSQSLGPSSAVYRPSQDRTDENDTLSMSSSGAQRTFQVLNRPTRVRRHSGGWLGVSMHDAPRHASRSLSNIDWLQRRRSVSAVGDLDYAISRAIRAQEAPSTPGTMDALMGPSDPVESPRQTKFPSTILEVTTRMMLQISLCGLCVISLIALWSRASKAFFAVFLAWTLLYYAILILLAWKGRPTTSILSTVISRLRSTPQPPIHERSSHTATPTPLATTSGYPFPASGSSTSPYIHHNPPHHTVPSSLGQDDVFSYTGPRSMETADHEDDEDEDEYTRQQRIESEMERREVSIVTVPKRKLWVANPS</sequence>
<name>V2YWA5_MONRO</name>
<feature type="transmembrane region" description="Helical" evidence="4">
    <location>
        <begin position="566"/>
        <end position="586"/>
    </location>
</feature>
<evidence type="ECO:0000313" key="6">
    <source>
        <dbReference type="EMBL" id="ESK95979.1"/>
    </source>
</evidence>
<dbReference type="SUPFAM" id="SSF117281">
    <property type="entry name" value="Kelch motif"/>
    <property type="match status" value="1"/>
</dbReference>
<feature type="compositionally biased region" description="Polar residues" evidence="3">
    <location>
        <begin position="653"/>
        <end position="666"/>
    </location>
</feature>
<evidence type="ECO:0000313" key="7">
    <source>
        <dbReference type="Proteomes" id="UP000017559"/>
    </source>
</evidence>
<feature type="transmembrane region" description="Helical" evidence="4">
    <location>
        <begin position="481"/>
        <end position="501"/>
    </location>
</feature>
<feature type="compositionally biased region" description="Basic and acidic residues" evidence="3">
    <location>
        <begin position="906"/>
        <end position="920"/>
    </location>
</feature>
<keyword evidence="1" id="KW-0880">Kelch repeat</keyword>
<dbReference type="STRING" id="1381753.V2YWA5"/>
<evidence type="ECO:0000256" key="4">
    <source>
        <dbReference type="SAM" id="Phobius"/>
    </source>
</evidence>
<feature type="compositionally biased region" description="Polar residues" evidence="3">
    <location>
        <begin position="839"/>
        <end position="863"/>
    </location>
</feature>
<keyword evidence="5" id="KW-0732">Signal</keyword>
<dbReference type="EMBL" id="AWSO01000055">
    <property type="protein sequence ID" value="ESK95979.1"/>
    <property type="molecule type" value="Genomic_DNA"/>
</dbReference>
<dbReference type="InterPro" id="IPR015915">
    <property type="entry name" value="Kelch-typ_b-propeller"/>
</dbReference>
<feature type="region of interest" description="Disordered" evidence="3">
    <location>
        <begin position="439"/>
        <end position="470"/>
    </location>
</feature>
<keyword evidence="7" id="KW-1185">Reference proteome</keyword>